<dbReference type="GO" id="GO:0006351">
    <property type="term" value="P:DNA-templated transcription"/>
    <property type="evidence" value="ECO:0007669"/>
    <property type="project" value="TreeGrafter"/>
</dbReference>
<evidence type="ECO:0000256" key="4">
    <source>
        <dbReference type="ARBA" id="ARBA00023163"/>
    </source>
</evidence>
<protein>
    <submittedName>
        <fullName evidence="6">Transcriptional regulator, LysR family</fullName>
    </submittedName>
</protein>
<evidence type="ECO:0000313" key="6">
    <source>
        <dbReference type="EMBL" id="ABX34621.1"/>
    </source>
</evidence>
<reference evidence="6 7" key="1">
    <citation type="journal article" date="2004" name="Appl. Environ. Microbiol.">
        <title>Mineralization of individual congeners of linear alkylbenzenesulfonate by defined pairs of heterotrophic bacteria.</title>
        <authorList>
            <person name="Schleheck D."/>
            <person name="Knepper T.P."/>
            <person name="Fischer K."/>
            <person name="Cook A.M."/>
        </authorList>
    </citation>
    <scope>NUCLEOTIDE SEQUENCE [LARGE SCALE GENOMIC DNA]</scope>
    <source>
        <strain evidence="7">DSM 14801 / SPH-1</strain>
    </source>
</reference>
<dbReference type="SUPFAM" id="SSF53850">
    <property type="entry name" value="Periplasmic binding protein-like II"/>
    <property type="match status" value="1"/>
</dbReference>
<comment type="similarity">
    <text evidence="1">Belongs to the LysR transcriptional regulatory family.</text>
</comment>
<evidence type="ECO:0000256" key="1">
    <source>
        <dbReference type="ARBA" id="ARBA00009437"/>
    </source>
</evidence>
<evidence type="ECO:0000256" key="3">
    <source>
        <dbReference type="ARBA" id="ARBA00023125"/>
    </source>
</evidence>
<dbReference type="HOGENOM" id="CLU_039613_37_2_4"/>
<sequence>MCPMCPMPPSSPMAPPTHMPPLSALRAFEATVRHGSVSKAARELHLTDGAVSRAVRDMEEALGFALFQRSNRSIIATPTARVLAEEVALALERLRGALGRARQAAGPDRPLVLSCEPTFLMRWLIPRLGGLQEAIGTQRELRLVSAGGSVPFAREGIDLAIRRADFDLGADVVAEPFLQEHVGPVCRPALAKTLARSGPLGGVLLHTASRPDAWRHWSELTGVPLQPGREARFEHFYLSLQAAVAGAGIAIGPLALVADDLASGTLCAPRGFVADGSHYVLMSPRPVHDEARFALVLEWLRTQTLPLARADA</sequence>
<accession>A9BT56</accession>
<reference evidence="7" key="2">
    <citation type="submission" date="2007-11" db="EMBL/GenBank/DDBJ databases">
        <title>Complete sequence of Delftia acidovorans DSM 14801 / SPH-1.</title>
        <authorList>
            <person name="Copeland A."/>
            <person name="Lucas S."/>
            <person name="Lapidus A."/>
            <person name="Barry K."/>
            <person name="Glavina del Rio T."/>
            <person name="Dalin E."/>
            <person name="Tice H."/>
            <person name="Pitluck S."/>
            <person name="Lowry S."/>
            <person name="Clum A."/>
            <person name="Schmutz J."/>
            <person name="Larimer F."/>
            <person name="Land M."/>
            <person name="Hauser L."/>
            <person name="Kyrpides N."/>
            <person name="Kim E."/>
            <person name="Schleheck D."/>
            <person name="Richardson P."/>
        </authorList>
    </citation>
    <scope>NUCLEOTIDE SEQUENCE [LARGE SCALE GENOMIC DNA]</scope>
    <source>
        <strain evidence="7">DSM 14801 / SPH-1</strain>
    </source>
</reference>
<proteinExistence type="inferred from homology"/>
<dbReference type="InterPro" id="IPR005119">
    <property type="entry name" value="LysR_subst-bd"/>
</dbReference>
<dbReference type="STRING" id="398578.Daci_1981"/>
<feature type="domain" description="HTH lysR-type" evidence="5">
    <location>
        <begin position="20"/>
        <end position="77"/>
    </location>
</feature>
<dbReference type="Pfam" id="PF03466">
    <property type="entry name" value="LysR_substrate"/>
    <property type="match status" value="1"/>
</dbReference>
<dbReference type="PRINTS" id="PR00039">
    <property type="entry name" value="HTHLYSR"/>
</dbReference>
<dbReference type="Gene3D" id="3.40.190.10">
    <property type="entry name" value="Periplasmic binding protein-like II"/>
    <property type="match status" value="2"/>
</dbReference>
<dbReference type="PANTHER" id="PTHR30537:SF74">
    <property type="entry name" value="HTH-TYPE TRANSCRIPTIONAL REGULATOR TRPI"/>
    <property type="match status" value="1"/>
</dbReference>
<evidence type="ECO:0000313" key="7">
    <source>
        <dbReference type="Proteomes" id="UP000000784"/>
    </source>
</evidence>
<keyword evidence="4" id="KW-0804">Transcription</keyword>
<dbReference type="InterPro" id="IPR036390">
    <property type="entry name" value="WH_DNA-bd_sf"/>
</dbReference>
<dbReference type="KEGG" id="dac:Daci_1981"/>
<dbReference type="SUPFAM" id="SSF46785">
    <property type="entry name" value="Winged helix' DNA-binding domain"/>
    <property type="match status" value="1"/>
</dbReference>
<evidence type="ECO:0000259" key="5">
    <source>
        <dbReference type="PROSITE" id="PS50931"/>
    </source>
</evidence>
<dbReference type="PROSITE" id="PS50931">
    <property type="entry name" value="HTH_LYSR"/>
    <property type="match status" value="1"/>
</dbReference>
<organism evidence="6 7">
    <name type="scientific">Delftia acidovorans (strain DSM 14801 / SPH-1)</name>
    <dbReference type="NCBI Taxonomy" id="398578"/>
    <lineage>
        <taxon>Bacteria</taxon>
        <taxon>Pseudomonadati</taxon>
        <taxon>Pseudomonadota</taxon>
        <taxon>Betaproteobacteria</taxon>
        <taxon>Burkholderiales</taxon>
        <taxon>Comamonadaceae</taxon>
        <taxon>Delftia</taxon>
    </lineage>
</organism>
<evidence type="ECO:0000256" key="2">
    <source>
        <dbReference type="ARBA" id="ARBA00023015"/>
    </source>
</evidence>
<dbReference type="AlphaFoldDB" id="A9BT56"/>
<dbReference type="Gene3D" id="1.10.10.10">
    <property type="entry name" value="Winged helix-like DNA-binding domain superfamily/Winged helix DNA-binding domain"/>
    <property type="match status" value="1"/>
</dbReference>
<dbReference type="Proteomes" id="UP000000784">
    <property type="component" value="Chromosome"/>
</dbReference>
<dbReference type="PANTHER" id="PTHR30537">
    <property type="entry name" value="HTH-TYPE TRANSCRIPTIONAL REGULATOR"/>
    <property type="match status" value="1"/>
</dbReference>
<dbReference type="InterPro" id="IPR036388">
    <property type="entry name" value="WH-like_DNA-bd_sf"/>
</dbReference>
<dbReference type="eggNOG" id="COG0583">
    <property type="taxonomic scope" value="Bacteria"/>
</dbReference>
<keyword evidence="7" id="KW-1185">Reference proteome</keyword>
<keyword evidence="3" id="KW-0238">DNA-binding</keyword>
<dbReference type="InterPro" id="IPR058163">
    <property type="entry name" value="LysR-type_TF_proteobact-type"/>
</dbReference>
<dbReference type="GO" id="GO:0043565">
    <property type="term" value="F:sequence-specific DNA binding"/>
    <property type="evidence" value="ECO:0007669"/>
    <property type="project" value="TreeGrafter"/>
</dbReference>
<name>A9BT56_DELAS</name>
<dbReference type="GO" id="GO:0003700">
    <property type="term" value="F:DNA-binding transcription factor activity"/>
    <property type="evidence" value="ECO:0007669"/>
    <property type="project" value="InterPro"/>
</dbReference>
<dbReference type="InterPro" id="IPR000847">
    <property type="entry name" value="LysR_HTH_N"/>
</dbReference>
<keyword evidence="2" id="KW-0805">Transcription regulation</keyword>
<dbReference type="Pfam" id="PF00126">
    <property type="entry name" value="HTH_1"/>
    <property type="match status" value="1"/>
</dbReference>
<dbReference type="EMBL" id="CP000884">
    <property type="protein sequence ID" value="ABX34621.1"/>
    <property type="molecule type" value="Genomic_DNA"/>
</dbReference>
<gene>
    <name evidence="6" type="ordered locus">Daci_1981</name>
</gene>